<dbReference type="Proteomes" id="UP001151760">
    <property type="component" value="Unassembled WGS sequence"/>
</dbReference>
<dbReference type="SUPFAM" id="SSF50199">
    <property type="entry name" value="Staphylococcal nuclease"/>
    <property type="match status" value="1"/>
</dbReference>
<comment type="caution">
    <text evidence="2">The sequence shown here is derived from an EMBL/GenBank/DDBJ whole genome shotgun (WGS) entry which is preliminary data.</text>
</comment>
<sequence>MTSRSRGGAGEQLGHIRVELLEENKSITNNDLHDSGVNIISINHSHPLDLDKVRLLLEEILWDKKYDMDLYCCKDVLSIFNSVKIHSLITKVNKAFETARTGKLLGSSMEANVYPHSFDDSLAKRLRNISGKTIRLDGLGHMSQPGLDGNESHWFGVVYESLLSADSINRAWEILDQISGRGTAAYSHSQKVASPPHHPPSMHATDLLASSAKKAQDFLPFLQRNRRMTAVVEYLLCGHRCPGRDEPYSNDAISLIRHKIMQRDVEIKVETVCRTGTFIGSLCESITNVGAILLEVGLAELQTRFGADRIADAHLLQCQNLANKHFICEGCHSYCLGSHRTTTVQVSMEYSQKVHVADGFAAPAGSADSRVMGFGSVFLLSKAKGSKDVNSTTATPLAAATQHISNTIVLSEIKEENFKRHGDQLGNVVSNSMKTNLSLELKRLASPRSELDASNMLILFLYRRILIVWLNTLKYRTINSCRESTLDMDVVEYQPFQLVAEQL</sequence>
<organism evidence="2 3">
    <name type="scientific">Tanacetum coccineum</name>
    <dbReference type="NCBI Taxonomy" id="301880"/>
    <lineage>
        <taxon>Eukaryota</taxon>
        <taxon>Viridiplantae</taxon>
        <taxon>Streptophyta</taxon>
        <taxon>Embryophyta</taxon>
        <taxon>Tracheophyta</taxon>
        <taxon>Spermatophyta</taxon>
        <taxon>Magnoliopsida</taxon>
        <taxon>eudicotyledons</taxon>
        <taxon>Gunneridae</taxon>
        <taxon>Pentapetalae</taxon>
        <taxon>asterids</taxon>
        <taxon>campanulids</taxon>
        <taxon>Asterales</taxon>
        <taxon>Asteraceae</taxon>
        <taxon>Asteroideae</taxon>
        <taxon>Anthemideae</taxon>
        <taxon>Anthemidinae</taxon>
        <taxon>Tanacetum</taxon>
    </lineage>
</organism>
<reference evidence="2" key="2">
    <citation type="submission" date="2022-01" db="EMBL/GenBank/DDBJ databases">
        <authorList>
            <person name="Yamashiro T."/>
            <person name="Shiraishi A."/>
            <person name="Satake H."/>
            <person name="Nakayama K."/>
        </authorList>
    </citation>
    <scope>NUCLEOTIDE SEQUENCE</scope>
</reference>
<evidence type="ECO:0000259" key="1">
    <source>
        <dbReference type="Pfam" id="PF00565"/>
    </source>
</evidence>
<gene>
    <name evidence="2" type="ORF">Tco_0990314</name>
</gene>
<reference evidence="2" key="1">
    <citation type="journal article" date="2022" name="Int. J. Mol. Sci.">
        <title>Draft Genome of Tanacetum Coccineum: Genomic Comparison of Closely Related Tanacetum-Family Plants.</title>
        <authorList>
            <person name="Yamashiro T."/>
            <person name="Shiraishi A."/>
            <person name="Nakayama K."/>
            <person name="Satake H."/>
        </authorList>
    </citation>
    <scope>NUCLEOTIDE SEQUENCE</scope>
</reference>
<proteinExistence type="predicted"/>
<evidence type="ECO:0000313" key="2">
    <source>
        <dbReference type="EMBL" id="GJT55260.1"/>
    </source>
</evidence>
<dbReference type="Gene3D" id="2.40.50.90">
    <property type="match status" value="1"/>
</dbReference>
<keyword evidence="3" id="KW-1185">Reference proteome</keyword>
<dbReference type="EMBL" id="BQNB010016741">
    <property type="protein sequence ID" value="GJT55260.1"/>
    <property type="molecule type" value="Genomic_DNA"/>
</dbReference>
<name>A0ABQ5EX90_9ASTR</name>
<dbReference type="Pfam" id="PF00565">
    <property type="entry name" value="SNase"/>
    <property type="match status" value="1"/>
</dbReference>
<protein>
    <submittedName>
        <fullName evidence="2">Ribonuclease TUDOR 1-like protein</fullName>
    </submittedName>
</protein>
<dbReference type="PANTHER" id="PTHR12302">
    <property type="entry name" value="EBNA2 BINDING PROTEIN P100"/>
    <property type="match status" value="1"/>
</dbReference>
<accession>A0ABQ5EX90</accession>
<dbReference type="PANTHER" id="PTHR12302:SF2">
    <property type="entry name" value="STAPHYLOCOCCAL NUCLEASE DOMAIN-CONTAINING PROTEIN 1"/>
    <property type="match status" value="1"/>
</dbReference>
<dbReference type="InterPro" id="IPR035437">
    <property type="entry name" value="SNase_OB-fold_sf"/>
</dbReference>
<feature type="domain" description="TNase-like" evidence="1">
    <location>
        <begin position="244"/>
        <end position="324"/>
    </location>
</feature>
<evidence type="ECO:0000313" key="3">
    <source>
        <dbReference type="Proteomes" id="UP001151760"/>
    </source>
</evidence>
<dbReference type="InterPro" id="IPR016071">
    <property type="entry name" value="Staphylococal_nuclease_OB-fold"/>
</dbReference>